<sequence length="327" mass="34230">MTDPSSAEHGPRVVAITGASGLIGSALSQAVRDRGDQVLHLVRRDTRPADQLPEGVREATWDPGSRLDPEVLAGVHGVVHLAGAGIADKRWTDERKKVLVSSRLDGTSTIADALAALGQETQQSTDSNGVPRLVSGSAVGFYGDRGDEVLTEESRPGEGFLSQLCQDWEAATAPAEQAGVPVAHVRTGIVLAPGGGALGRLLPLVRLGLGGPLAGGDSWWPWITLHDHVRALLFLLDRPEITGAVNLGGPEPATQQQVTQALASQLHRPAILPVPGFALRLVLGEMSQEILSSTRVLPEVLTAAGFSFDHADLDSAAAWVVEESSAA</sequence>
<dbReference type="OrthoDB" id="9801773at2"/>
<evidence type="ECO:0000313" key="4">
    <source>
        <dbReference type="EMBL" id="ANS78242.1"/>
    </source>
</evidence>
<dbReference type="RefSeq" id="WP_066636728.1">
    <property type="nucleotide sequence ID" value="NZ_CP014989.1"/>
</dbReference>
<dbReference type="Pfam" id="PF01370">
    <property type="entry name" value="Epimerase"/>
    <property type="match status" value="1"/>
</dbReference>
<dbReference type="InterPro" id="IPR036291">
    <property type="entry name" value="NAD(P)-bd_dom_sf"/>
</dbReference>
<dbReference type="InterPro" id="IPR013549">
    <property type="entry name" value="DUF1731"/>
</dbReference>
<dbReference type="PANTHER" id="PTHR11092:SF0">
    <property type="entry name" value="EPIMERASE FAMILY PROTEIN SDR39U1"/>
    <property type="match status" value="1"/>
</dbReference>
<evidence type="ECO:0000256" key="1">
    <source>
        <dbReference type="ARBA" id="ARBA00009353"/>
    </source>
</evidence>
<dbReference type="NCBIfam" id="TIGR01777">
    <property type="entry name" value="yfcH"/>
    <property type="match status" value="1"/>
</dbReference>
<comment type="similarity">
    <text evidence="1">Belongs to the NAD(P)-dependent epimerase/dehydratase family. SDR39U1 subfamily.</text>
</comment>
<dbReference type="PATRIC" id="fig|1758689.4.peg.877"/>
<name>A0A1B1N9Y1_9MICO</name>
<gene>
    <name evidence="4" type="ORF">SGUI_0846</name>
</gene>
<dbReference type="Proteomes" id="UP000092482">
    <property type="component" value="Chromosome"/>
</dbReference>
<feature type="domain" description="DUF1731" evidence="3">
    <location>
        <begin position="274"/>
        <end position="319"/>
    </location>
</feature>
<accession>A0A1B1N9Y1</accession>
<keyword evidence="5" id="KW-1185">Reference proteome</keyword>
<evidence type="ECO:0000313" key="5">
    <source>
        <dbReference type="Proteomes" id="UP000092482"/>
    </source>
</evidence>
<organism evidence="4 5">
    <name type="scientific">Serinicoccus hydrothermalis</name>
    <dbReference type="NCBI Taxonomy" id="1758689"/>
    <lineage>
        <taxon>Bacteria</taxon>
        <taxon>Bacillati</taxon>
        <taxon>Actinomycetota</taxon>
        <taxon>Actinomycetes</taxon>
        <taxon>Micrococcales</taxon>
        <taxon>Ornithinimicrobiaceae</taxon>
        <taxon>Serinicoccus</taxon>
    </lineage>
</organism>
<dbReference type="Gene3D" id="3.40.50.720">
    <property type="entry name" value="NAD(P)-binding Rossmann-like Domain"/>
    <property type="match status" value="1"/>
</dbReference>
<dbReference type="STRING" id="1758689.SGUI_0846"/>
<dbReference type="KEGG" id="serj:SGUI_0846"/>
<dbReference type="InterPro" id="IPR001509">
    <property type="entry name" value="Epimerase_deHydtase"/>
</dbReference>
<evidence type="ECO:0000259" key="3">
    <source>
        <dbReference type="Pfam" id="PF08338"/>
    </source>
</evidence>
<dbReference type="PANTHER" id="PTHR11092">
    <property type="entry name" value="SUGAR NUCLEOTIDE EPIMERASE RELATED"/>
    <property type="match status" value="1"/>
</dbReference>
<dbReference type="AlphaFoldDB" id="A0A1B1N9Y1"/>
<dbReference type="InterPro" id="IPR010099">
    <property type="entry name" value="SDR39U1"/>
</dbReference>
<dbReference type="SUPFAM" id="SSF51735">
    <property type="entry name" value="NAD(P)-binding Rossmann-fold domains"/>
    <property type="match status" value="1"/>
</dbReference>
<evidence type="ECO:0000259" key="2">
    <source>
        <dbReference type="Pfam" id="PF01370"/>
    </source>
</evidence>
<dbReference type="Pfam" id="PF08338">
    <property type="entry name" value="DUF1731"/>
    <property type="match status" value="1"/>
</dbReference>
<reference evidence="4 5" key="1">
    <citation type="submission" date="2016-03" db="EMBL/GenBank/DDBJ databases">
        <title>Shallow-sea hydrothermal system.</title>
        <authorList>
            <person name="Tang K."/>
        </authorList>
    </citation>
    <scope>NUCLEOTIDE SEQUENCE [LARGE SCALE GENOMIC DNA]</scope>
    <source>
        <strain evidence="4 5">JLT9</strain>
    </source>
</reference>
<protein>
    <submittedName>
        <fullName evidence="4">Cell division inhibitor</fullName>
    </submittedName>
</protein>
<proteinExistence type="inferred from homology"/>
<feature type="domain" description="NAD-dependent epimerase/dehydratase" evidence="2">
    <location>
        <begin position="14"/>
        <end position="248"/>
    </location>
</feature>
<dbReference type="EMBL" id="CP014989">
    <property type="protein sequence ID" value="ANS78242.1"/>
    <property type="molecule type" value="Genomic_DNA"/>
</dbReference>